<evidence type="ECO:0000313" key="4">
    <source>
        <dbReference type="Proteomes" id="UP000323380"/>
    </source>
</evidence>
<dbReference type="Proteomes" id="UP000323380">
    <property type="component" value="Unassembled WGS sequence"/>
</dbReference>
<feature type="region of interest" description="Disordered" evidence="1">
    <location>
        <begin position="58"/>
        <end position="81"/>
    </location>
</feature>
<dbReference type="AlphaFoldDB" id="A0A5D0NA30"/>
<keyword evidence="2" id="KW-0472">Membrane</keyword>
<evidence type="ECO:0000256" key="1">
    <source>
        <dbReference type="SAM" id="MobiDB-lite"/>
    </source>
</evidence>
<reference evidence="3 4" key="1">
    <citation type="submission" date="2019-08" db="EMBL/GenBank/DDBJ databases">
        <title>Actinomadura sp. nov. CYP1-5 isolated from mountain soil.</title>
        <authorList>
            <person name="Songsumanus A."/>
            <person name="Kuncharoen N."/>
            <person name="Kudo T."/>
            <person name="Yuki M."/>
            <person name="Igarashi Y."/>
            <person name="Tanasupawat S."/>
        </authorList>
    </citation>
    <scope>NUCLEOTIDE SEQUENCE [LARGE SCALE GENOMIC DNA]</scope>
    <source>
        <strain evidence="3 4">JCM 14158</strain>
    </source>
</reference>
<protein>
    <submittedName>
        <fullName evidence="3">Uncharacterized protein</fullName>
    </submittedName>
</protein>
<keyword evidence="2" id="KW-0812">Transmembrane</keyword>
<dbReference type="EMBL" id="VSFG01000011">
    <property type="protein sequence ID" value="TYB41171.1"/>
    <property type="molecule type" value="Genomic_DNA"/>
</dbReference>
<dbReference type="RefSeq" id="WP_067897107.1">
    <property type="nucleotide sequence ID" value="NZ_VSFG01000011.1"/>
</dbReference>
<name>A0A5D0NA30_9ACTN</name>
<gene>
    <name evidence="3" type="ORF">FXF69_37320</name>
</gene>
<keyword evidence="2" id="KW-1133">Transmembrane helix</keyword>
<organism evidence="3 4">
    <name type="scientific">Actinomadura chibensis</name>
    <dbReference type="NCBI Taxonomy" id="392828"/>
    <lineage>
        <taxon>Bacteria</taxon>
        <taxon>Bacillati</taxon>
        <taxon>Actinomycetota</taxon>
        <taxon>Actinomycetes</taxon>
        <taxon>Streptosporangiales</taxon>
        <taxon>Thermomonosporaceae</taxon>
        <taxon>Actinomadura</taxon>
    </lineage>
</organism>
<accession>A0A5D0NA30</accession>
<evidence type="ECO:0000256" key="2">
    <source>
        <dbReference type="SAM" id="Phobius"/>
    </source>
</evidence>
<proteinExistence type="predicted"/>
<sequence>MADSTAAGPAERTVPGPCGRARQCLRHWIVARTLGALFTVTAAGVLAALLAGYLPRRRRGTRRLRRHRPWHRAPGPGEPAP</sequence>
<feature type="transmembrane region" description="Helical" evidence="2">
    <location>
        <begin position="35"/>
        <end position="55"/>
    </location>
</feature>
<feature type="compositionally biased region" description="Basic residues" evidence="1">
    <location>
        <begin position="58"/>
        <end position="71"/>
    </location>
</feature>
<keyword evidence="4" id="KW-1185">Reference proteome</keyword>
<evidence type="ECO:0000313" key="3">
    <source>
        <dbReference type="EMBL" id="TYB41171.1"/>
    </source>
</evidence>
<comment type="caution">
    <text evidence="3">The sequence shown here is derived from an EMBL/GenBank/DDBJ whole genome shotgun (WGS) entry which is preliminary data.</text>
</comment>